<accession>A0A949K3P4</accession>
<dbReference type="AlphaFoldDB" id="A0A949K3P4"/>
<dbReference type="SUPFAM" id="SSF46785">
    <property type="entry name" value="Winged helix' DNA-binding domain"/>
    <property type="match status" value="1"/>
</dbReference>
<evidence type="ECO:0000259" key="1">
    <source>
        <dbReference type="Pfam" id="PF03551"/>
    </source>
</evidence>
<reference evidence="3" key="1">
    <citation type="submission" date="2021-06" db="EMBL/GenBank/DDBJ databases">
        <title>Description of novel taxa of the family Lachnospiraceae.</title>
        <authorList>
            <person name="Chaplin A.V."/>
            <person name="Sokolova S.R."/>
            <person name="Pikina A.P."/>
            <person name="Korzhanova M."/>
            <person name="Belova V."/>
            <person name="Korostin D."/>
            <person name="Efimov B.A."/>
        </authorList>
    </citation>
    <scope>NUCLEOTIDE SEQUENCE</scope>
    <source>
        <strain evidence="3">ASD5720</strain>
    </source>
</reference>
<dbReference type="InterPro" id="IPR018309">
    <property type="entry name" value="Tscrpt_reg_PadR_C"/>
</dbReference>
<name>A0A949K3P4_9FIRM</name>
<feature type="domain" description="Transcription regulator PadR N-terminal" evidence="1">
    <location>
        <begin position="7"/>
        <end position="79"/>
    </location>
</feature>
<dbReference type="RefSeq" id="WP_238723368.1">
    <property type="nucleotide sequence ID" value="NZ_JAHQCW010000066.1"/>
</dbReference>
<organism evidence="3 4">
    <name type="scientific">Diplocloster agilis</name>
    <dbReference type="NCBI Taxonomy" id="2850323"/>
    <lineage>
        <taxon>Bacteria</taxon>
        <taxon>Bacillati</taxon>
        <taxon>Bacillota</taxon>
        <taxon>Clostridia</taxon>
        <taxon>Lachnospirales</taxon>
        <taxon>Lachnospiraceae</taxon>
        <taxon>Diplocloster</taxon>
    </lineage>
</organism>
<evidence type="ECO:0000313" key="3">
    <source>
        <dbReference type="EMBL" id="MBU9739571.1"/>
    </source>
</evidence>
<dbReference type="InterPro" id="IPR036388">
    <property type="entry name" value="WH-like_DNA-bd_sf"/>
</dbReference>
<feature type="domain" description="Transcription regulator PadR C-terminal" evidence="2">
    <location>
        <begin position="95"/>
        <end position="179"/>
    </location>
</feature>
<sequence length="182" mass="20886">MSLAHGILGFLTYGEMSGYDLTKAFGSSLDFFWHAQNSHIYLELKKLEHGGYIEGTVVEQQEKPNKRVYRLTDAGRKEFFRWLGEKDSGFSREFKSSFLMKIFFSGNVPPAQSIAMLQGFIAGCEDYLKELSQTPESIRQYGQSVDSYQALYWEMTADFGNSFMEFCIGWAKRCIARLEVLI</sequence>
<evidence type="ECO:0000259" key="2">
    <source>
        <dbReference type="Pfam" id="PF10400"/>
    </source>
</evidence>
<dbReference type="Pfam" id="PF10400">
    <property type="entry name" value="Vir_act_alpha_C"/>
    <property type="match status" value="1"/>
</dbReference>
<comment type="caution">
    <text evidence="3">The sequence shown here is derived from an EMBL/GenBank/DDBJ whole genome shotgun (WGS) entry which is preliminary data.</text>
</comment>
<proteinExistence type="predicted"/>
<evidence type="ECO:0000313" key="4">
    <source>
        <dbReference type="Proteomes" id="UP000712157"/>
    </source>
</evidence>
<dbReference type="Gene3D" id="6.10.140.190">
    <property type="match status" value="1"/>
</dbReference>
<dbReference type="PANTHER" id="PTHR43252:SF2">
    <property type="entry name" value="TRANSCRIPTION REGULATOR, PADR-LIKE FAMILY"/>
    <property type="match status" value="1"/>
</dbReference>
<dbReference type="Proteomes" id="UP000712157">
    <property type="component" value="Unassembled WGS sequence"/>
</dbReference>
<dbReference type="InterPro" id="IPR005149">
    <property type="entry name" value="Tscrpt_reg_PadR_N"/>
</dbReference>
<dbReference type="PANTHER" id="PTHR43252">
    <property type="entry name" value="TRANSCRIPTIONAL REGULATOR YQJI"/>
    <property type="match status" value="1"/>
</dbReference>
<protein>
    <submittedName>
        <fullName evidence="3">PadR family transcriptional regulator</fullName>
    </submittedName>
</protein>
<dbReference type="InterPro" id="IPR036390">
    <property type="entry name" value="WH_DNA-bd_sf"/>
</dbReference>
<keyword evidence="4" id="KW-1185">Reference proteome</keyword>
<gene>
    <name evidence="3" type="ORF">KTH89_23835</name>
</gene>
<dbReference type="Pfam" id="PF03551">
    <property type="entry name" value="PadR"/>
    <property type="match status" value="1"/>
</dbReference>
<dbReference type="EMBL" id="JAHQCW010000066">
    <property type="protein sequence ID" value="MBU9739571.1"/>
    <property type="molecule type" value="Genomic_DNA"/>
</dbReference>
<dbReference type="Gene3D" id="1.10.10.10">
    <property type="entry name" value="Winged helix-like DNA-binding domain superfamily/Winged helix DNA-binding domain"/>
    <property type="match status" value="1"/>
</dbReference>